<gene>
    <name evidence="2" type="ORF">HKI87_06g44910</name>
</gene>
<organism evidence="2 3">
    <name type="scientific">Chloropicon roscoffensis</name>
    <dbReference type="NCBI Taxonomy" id="1461544"/>
    <lineage>
        <taxon>Eukaryota</taxon>
        <taxon>Viridiplantae</taxon>
        <taxon>Chlorophyta</taxon>
        <taxon>Chloropicophyceae</taxon>
        <taxon>Chloropicales</taxon>
        <taxon>Chloropicaceae</taxon>
        <taxon>Chloropicon</taxon>
    </lineage>
</organism>
<sequence>MVAAAMDEVRAVCDADRALLAYVKSMESSLRTARETLDAGLTTTEDFFETTRSQCELLVKAIDKRLPANRANNRLCIRLPAGAARLPPPVARSPTALLQGKKGKRGQAEPSSTTRPKRKRRKKTLVPASEPSRHLATDPTHLGPSTPPLETMPPTSFQPCESDPLEVGCLGVTPENWNFNPTLSPLASDDDDDDDNDDVYKGGGGGRCGGAVDDRATVKMMSIYHFHPSTPQEGVSTTPVRVGRRRKAQKDGVERAMARGAEELLQGLGCVKCKWDRAGCLRCRQRGKRQNRRTRRPPTRLSSDGEWKRTMECDQLKKH</sequence>
<evidence type="ECO:0000313" key="3">
    <source>
        <dbReference type="Proteomes" id="UP001472866"/>
    </source>
</evidence>
<protein>
    <submittedName>
        <fullName evidence="2">Uncharacterized protein</fullName>
    </submittedName>
</protein>
<feature type="compositionally biased region" description="Basic residues" evidence="1">
    <location>
        <begin position="115"/>
        <end position="124"/>
    </location>
</feature>
<reference evidence="2 3" key="1">
    <citation type="submission" date="2024-03" db="EMBL/GenBank/DDBJ databases">
        <title>Complete genome sequence of the green alga Chloropicon roscoffensis RCC1871.</title>
        <authorList>
            <person name="Lemieux C."/>
            <person name="Pombert J.-F."/>
            <person name="Otis C."/>
            <person name="Turmel M."/>
        </authorList>
    </citation>
    <scope>NUCLEOTIDE SEQUENCE [LARGE SCALE GENOMIC DNA]</scope>
    <source>
        <strain evidence="2 3">RCC1871</strain>
    </source>
</reference>
<dbReference type="Proteomes" id="UP001472866">
    <property type="component" value="Chromosome 06"/>
</dbReference>
<evidence type="ECO:0000313" key="2">
    <source>
        <dbReference type="EMBL" id="WZN62946.1"/>
    </source>
</evidence>
<feature type="region of interest" description="Disordered" evidence="1">
    <location>
        <begin position="286"/>
        <end position="319"/>
    </location>
</feature>
<evidence type="ECO:0000256" key="1">
    <source>
        <dbReference type="SAM" id="MobiDB-lite"/>
    </source>
</evidence>
<accession>A0AAX4PA85</accession>
<feature type="compositionally biased region" description="Acidic residues" evidence="1">
    <location>
        <begin position="188"/>
        <end position="197"/>
    </location>
</feature>
<proteinExistence type="predicted"/>
<dbReference type="AlphaFoldDB" id="A0AAX4PA85"/>
<dbReference type="EMBL" id="CP151506">
    <property type="protein sequence ID" value="WZN62946.1"/>
    <property type="molecule type" value="Genomic_DNA"/>
</dbReference>
<name>A0AAX4PA85_9CHLO</name>
<feature type="region of interest" description="Disordered" evidence="1">
    <location>
        <begin position="84"/>
        <end position="163"/>
    </location>
</feature>
<feature type="compositionally biased region" description="Basic residues" evidence="1">
    <location>
        <begin position="286"/>
        <end position="298"/>
    </location>
</feature>
<keyword evidence="3" id="KW-1185">Reference proteome</keyword>
<feature type="region of interest" description="Disordered" evidence="1">
    <location>
        <begin position="180"/>
        <end position="211"/>
    </location>
</feature>
<feature type="compositionally biased region" description="Basic and acidic residues" evidence="1">
    <location>
        <begin position="303"/>
        <end position="319"/>
    </location>
</feature>